<dbReference type="RefSeq" id="XP_018063672.1">
    <property type="nucleotide sequence ID" value="XM_018210016.1"/>
</dbReference>
<feature type="domain" description="BZIP" evidence="9">
    <location>
        <begin position="102"/>
        <end position="165"/>
    </location>
</feature>
<evidence type="ECO:0000256" key="7">
    <source>
        <dbReference type="ARBA" id="ARBA00023242"/>
    </source>
</evidence>
<keyword evidence="3" id="KW-0805">Transcription regulation</keyword>
<sequence>MESTTHIKFENSPADSLADSFVSTPGTAYPPLFDDDMEPLDAMTPQSYDDDNFRGSMDPSVAGTPAPEKKPVKKRKSWGQQLPEPKTNLPPRKRAKTEDEKEQRRVERVLRNRRAAQSSRERKRQEVEKLEAEKMAVERKAKDLELRLADMEAKNAHLQRQLEQMKGGNMSVFASSPAASSPIAELRQSSPVTFTTTIFGQQEIESRPISTQALPQPVKTVNPASLSPEIRPVAESSNANSSDLTQHPAAMFHTPDADRQFLENELPAIANQFNSEFDNMAHYNEGVFDNFTFDEYINNDDQPAPETQRLLACSPNLARPLKDATMVAMRLASEQQLSNCFSSVGPSRHELGSSPSVEALMTLLWAIHVIEKERENTLPKLDVAIDEEQEAEFAFRPSTIKRREREVSYVKHGRRGPMAGSGRSKKSLGDWRPAFDGRPHGR</sequence>
<proteinExistence type="inferred from homology"/>
<feature type="compositionally biased region" description="Basic and acidic residues" evidence="8">
    <location>
        <begin position="119"/>
        <end position="128"/>
    </location>
</feature>
<dbReference type="GO" id="GO:0045944">
    <property type="term" value="P:positive regulation of transcription by RNA polymerase II"/>
    <property type="evidence" value="ECO:0007669"/>
    <property type="project" value="InterPro"/>
</dbReference>
<keyword evidence="5" id="KW-0804">Transcription</keyword>
<feature type="region of interest" description="Disordered" evidence="8">
    <location>
        <begin position="405"/>
        <end position="442"/>
    </location>
</feature>
<dbReference type="SUPFAM" id="SSF57959">
    <property type="entry name" value="Leucine zipper domain"/>
    <property type="match status" value="1"/>
</dbReference>
<feature type="region of interest" description="Disordered" evidence="8">
    <location>
        <begin position="1"/>
        <end position="128"/>
    </location>
</feature>
<dbReference type="STRING" id="149040.A0A132BCD5"/>
<dbReference type="FunCoup" id="A0A132BCD5">
    <property type="interactions" value="772"/>
</dbReference>
<evidence type="ECO:0000256" key="2">
    <source>
        <dbReference type="ARBA" id="ARBA00007163"/>
    </source>
</evidence>
<evidence type="ECO:0000256" key="1">
    <source>
        <dbReference type="ARBA" id="ARBA00004123"/>
    </source>
</evidence>
<evidence type="ECO:0000256" key="5">
    <source>
        <dbReference type="ARBA" id="ARBA00023163"/>
    </source>
</evidence>
<dbReference type="PANTHER" id="PTHR46714:SF6">
    <property type="entry name" value="TRANSCRIPTIONAL ACTIVATOR HAC1"/>
    <property type="match status" value="1"/>
</dbReference>
<dbReference type="GO" id="GO:0005634">
    <property type="term" value="C:nucleus"/>
    <property type="evidence" value="ECO:0007669"/>
    <property type="project" value="UniProtKB-SubCell"/>
</dbReference>
<keyword evidence="6" id="KW-0834">Unfolded protein response</keyword>
<dbReference type="Proteomes" id="UP000070700">
    <property type="component" value="Unassembled WGS sequence"/>
</dbReference>
<name>A0A132BCD5_MOLSC</name>
<evidence type="ECO:0000256" key="6">
    <source>
        <dbReference type="ARBA" id="ARBA00023230"/>
    </source>
</evidence>
<evidence type="ECO:0000313" key="10">
    <source>
        <dbReference type="EMBL" id="KUJ09317.1"/>
    </source>
</evidence>
<evidence type="ECO:0000259" key="9">
    <source>
        <dbReference type="PROSITE" id="PS50217"/>
    </source>
</evidence>
<evidence type="ECO:0000256" key="8">
    <source>
        <dbReference type="SAM" id="MobiDB-lite"/>
    </source>
</evidence>
<evidence type="ECO:0000256" key="3">
    <source>
        <dbReference type="ARBA" id="ARBA00023015"/>
    </source>
</evidence>
<evidence type="ECO:0000313" key="11">
    <source>
        <dbReference type="Proteomes" id="UP000070700"/>
    </source>
</evidence>
<accession>A0A132BCD5</accession>
<dbReference type="GO" id="GO:0006986">
    <property type="term" value="P:response to unfolded protein"/>
    <property type="evidence" value="ECO:0007669"/>
    <property type="project" value="UniProtKB-KW"/>
</dbReference>
<feature type="compositionally biased region" description="Basic and acidic residues" evidence="8">
    <location>
        <begin position="96"/>
        <end position="110"/>
    </location>
</feature>
<dbReference type="KEGG" id="psco:LY89DRAFT_598083"/>
<dbReference type="SMART" id="SM00338">
    <property type="entry name" value="BRLZ"/>
    <property type="match status" value="1"/>
</dbReference>
<keyword evidence="7" id="KW-0539">Nucleus</keyword>
<dbReference type="PROSITE" id="PS50217">
    <property type="entry name" value="BZIP"/>
    <property type="match status" value="1"/>
</dbReference>
<feature type="compositionally biased region" description="Basic and acidic residues" evidence="8">
    <location>
        <begin position="427"/>
        <end position="442"/>
    </location>
</feature>
<comment type="subcellular location">
    <subcellularLocation>
        <location evidence="1">Nucleus</location>
    </subcellularLocation>
</comment>
<dbReference type="InterPro" id="IPR046347">
    <property type="entry name" value="bZIP_sf"/>
</dbReference>
<dbReference type="OrthoDB" id="674948at2759"/>
<dbReference type="InterPro" id="IPR004827">
    <property type="entry name" value="bZIP"/>
</dbReference>
<organism evidence="10 11">
    <name type="scientific">Mollisia scopiformis</name>
    <name type="common">Conifer needle endophyte fungus</name>
    <name type="synonym">Phialocephala scopiformis</name>
    <dbReference type="NCBI Taxonomy" id="149040"/>
    <lineage>
        <taxon>Eukaryota</taxon>
        <taxon>Fungi</taxon>
        <taxon>Dikarya</taxon>
        <taxon>Ascomycota</taxon>
        <taxon>Pezizomycotina</taxon>
        <taxon>Leotiomycetes</taxon>
        <taxon>Helotiales</taxon>
        <taxon>Mollisiaceae</taxon>
        <taxon>Mollisia</taxon>
    </lineage>
</organism>
<dbReference type="AlphaFoldDB" id="A0A132BCD5"/>
<reference evidence="10 11" key="1">
    <citation type="submission" date="2015-10" db="EMBL/GenBank/DDBJ databases">
        <title>Full genome of DAOMC 229536 Phialocephala scopiformis, a fungal endophyte of spruce producing the potent anti-insectan compound rugulosin.</title>
        <authorList>
            <consortium name="DOE Joint Genome Institute"/>
            <person name="Walker A.K."/>
            <person name="Frasz S.L."/>
            <person name="Seifert K.A."/>
            <person name="Miller J.D."/>
            <person name="Mondo S.J."/>
            <person name="Labutti K."/>
            <person name="Lipzen A."/>
            <person name="Dockter R."/>
            <person name="Kennedy M."/>
            <person name="Grigoriev I.V."/>
            <person name="Spatafora J.W."/>
        </authorList>
    </citation>
    <scope>NUCLEOTIDE SEQUENCE [LARGE SCALE GENOMIC DNA]</scope>
    <source>
        <strain evidence="10 11">CBS 120377</strain>
    </source>
</reference>
<dbReference type="InParanoid" id="A0A132BCD5"/>
<dbReference type="PANTHER" id="PTHR46714">
    <property type="entry name" value="TRANSCRIPTIONAL ACTIVATOR HAC1"/>
    <property type="match status" value="1"/>
</dbReference>
<dbReference type="InterPro" id="IPR044280">
    <property type="entry name" value="Hac1/HY5"/>
</dbReference>
<keyword evidence="11" id="KW-1185">Reference proteome</keyword>
<keyword evidence="4" id="KW-0238">DNA-binding</keyword>
<dbReference type="EMBL" id="KQ947432">
    <property type="protein sequence ID" value="KUJ09317.1"/>
    <property type="molecule type" value="Genomic_DNA"/>
</dbReference>
<evidence type="ECO:0000256" key="4">
    <source>
        <dbReference type="ARBA" id="ARBA00023125"/>
    </source>
</evidence>
<dbReference type="GeneID" id="28819742"/>
<protein>
    <recommendedName>
        <fullName evidence="9">BZIP domain-containing protein</fullName>
    </recommendedName>
</protein>
<dbReference type="GO" id="GO:0003677">
    <property type="term" value="F:DNA binding"/>
    <property type="evidence" value="ECO:0007669"/>
    <property type="project" value="UniProtKB-KW"/>
</dbReference>
<comment type="similarity">
    <text evidence="2">Belongs to the bZIP family.</text>
</comment>
<gene>
    <name evidence="10" type="ORF">LY89DRAFT_598083</name>
</gene>
<dbReference type="GO" id="GO:0000981">
    <property type="term" value="F:DNA-binding transcription factor activity, RNA polymerase II-specific"/>
    <property type="evidence" value="ECO:0007669"/>
    <property type="project" value="InterPro"/>
</dbReference>